<dbReference type="RefSeq" id="WP_159460386.1">
    <property type="nucleotide sequence ID" value="NZ_FWZX01000048.1"/>
</dbReference>
<dbReference type="InterPro" id="IPR014915">
    <property type="entry name" value="Phage_TLS_TfmB"/>
</dbReference>
<proteinExistence type="predicted"/>
<gene>
    <name evidence="1" type="ORF">SAMN05428998_14848</name>
</gene>
<evidence type="ECO:0000313" key="2">
    <source>
        <dbReference type="Proteomes" id="UP000192917"/>
    </source>
</evidence>
<dbReference type="STRING" id="560819.SAMN05428998_14848"/>
<name>A0A1Y6CQB9_9PROT</name>
<organism evidence="1 2">
    <name type="scientific">Tistlia consotensis USBA 355</name>
    <dbReference type="NCBI Taxonomy" id="560819"/>
    <lineage>
        <taxon>Bacteria</taxon>
        <taxon>Pseudomonadati</taxon>
        <taxon>Pseudomonadota</taxon>
        <taxon>Alphaproteobacteria</taxon>
        <taxon>Rhodospirillales</taxon>
        <taxon>Rhodovibrionaceae</taxon>
        <taxon>Tistlia</taxon>
    </lineage>
</organism>
<keyword evidence="2" id="KW-1185">Reference proteome</keyword>
<accession>A0A1Y6CQB9</accession>
<protein>
    <submittedName>
        <fullName evidence="1">Uncharacterized protein</fullName>
    </submittedName>
</protein>
<sequence length="105" mass="12032">MQDDLRAFGVDEGQIAEAAARRAEQRFVVWPENRPALELFLACRTAWRRQILVGPSGKTLDVWDGLDWSQVESLARILDLPLDRRLLADLRDMEGAAMEVLNNRR</sequence>
<dbReference type="Pfam" id="PF08809">
    <property type="entry name" value="DUF1799"/>
    <property type="match status" value="1"/>
</dbReference>
<dbReference type="EMBL" id="FWZX01000048">
    <property type="protein sequence ID" value="SMF83085.1"/>
    <property type="molecule type" value="Genomic_DNA"/>
</dbReference>
<dbReference type="AlphaFoldDB" id="A0A1Y6CQB9"/>
<reference evidence="1 2" key="1">
    <citation type="submission" date="2017-04" db="EMBL/GenBank/DDBJ databases">
        <authorList>
            <person name="Afonso C.L."/>
            <person name="Miller P.J."/>
            <person name="Scott M.A."/>
            <person name="Spackman E."/>
            <person name="Goraichik I."/>
            <person name="Dimitrov K.M."/>
            <person name="Suarez D.L."/>
            <person name="Swayne D.E."/>
        </authorList>
    </citation>
    <scope>NUCLEOTIDE SEQUENCE [LARGE SCALE GENOMIC DNA]</scope>
    <source>
        <strain evidence="1 2">USBA 355</strain>
    </source>
</reference>
<evidence type="ECO:0000313" key="1">
    <source>
        <dbReference type="EMBL" id="SMF83085.1"/>
    </source>
</evidence>
<dbReference type="Proteomes" id="UP000192917">
    <property type="component" value="Unassembled WGS sequence"/>
</dbReference>